<accession>A0ABT1R4V2</accession>
<evidence type="ECO:0000313" key="2">
    <source>
        <dbReference type="Proteomes" id="UP000996601"/>
    </source>
</evidence>
<gene>
    <name evidence="1" type="ORF">GB927_008880</name>
</gene>
<dbReference type="Proteomes" id="UP000996601">
    <property type="component" value="Unassembled WGS sequence"/>
</dbReference>
<name>A0ABT1R4V2_9HYPH</name>
<protein>
    <submittedName>
        <fullName evidence="1">Enoyl-CoA hydratase/isomerase family protein</fullName>
    </submittedName>
</protein>
<dbReference type="CDD" id="cd06558">
    <property type="entry name" value="crotonase-like"/>
    <property type="match status" value="1"/>
</dbReference>
<dbReference type="InterPro" id="IPR029045">
    <property type="entry name" value="ClpP/crotonase-like_dom_sf"/>
</dbReference>
<evidence type="ECO:0000313" key="1">
    <source>
        <dbReference type="EMBL" id="MCQ4630146.1"/>
    </source>
</evidence>
<reference evidence="1" key="1">
    <citation type="submission" date="2021-07" db="EMBL/GenBank/DDBJ databases">
        <title>Shinella sp. nov., a novel member of the genus Shinella from water.</title>
        <authorList>
            <person name="Deng Y."/>
        </authorList>
    </citation>
    <scope>NUCLEOTIDE SEQUENCE</scope>
    <source>
        <strain evidence="1">CPCC 100929</strain>
    </source>
</reference>
<keyword evidence="2" id="KW-1185">Reference proteome</keyword>
<sequence>MSNLKIETDPRGCRSLWLDRPAKRNALDEALLSDLLDAAIDTRMTPDLRLVVLRSTSPLFCAGADLNDWADITPAKAQRLSLLGAKAFQELADLPVPVVVVVEGAALGGGFELALAGDIRIATTQARFGFPEARLGNTPAWGGVPRLTKLCGVGTILDVLLTGDPINAERAERLGIVQRLCAPDDLDRTLMGLIDSLLSCDTTTQGYIKAMFGNPSVLIAAKEAALAGFTATREEASARKQAFLDSRRKA</sequence>
<dbReference type="RefSeq" id="WP_256116364.1">
    <property type="nucleotide sequence ID" value="NZ_WHSB02000003.1"/>
</dbReference>
<comment type="caution">
    <text evidence="1">The sequence shown here is derived from an EMBL/GenBank/DDBJ whole genome shotgun (WGS) entry which is preliminary data.</text>
</comment>
<dbReference type="PANTHER" id="PTHR11941:SF54">
    <property type="entry name" value="ENOYL-COA HYDRATASE, MITOCHONDRIAL"/>
    <property type="match status" value="1"/>
</dbReference>
<organism evidence="1 2">
    <name type="scientific">Shinella lacus</name>
    <dbReference type="NCBI Taxonomy" id="2654216"/>
    <lineage>
        <taxon>Bacteria</taxon>
        <taxon>Pseudomonadati</taxon>
        <taxon>Pseudomonadota</taxon>
        <taxon>Alphaproteobacteria</taxon>
        <taxon>Hyphomicrobiales</taxon>
        <taxon>Rhizobiaceae</taxon>
        <taxon>Shinella</taxon>
    </lineage>
</organism>
<dbReference type="InterPro" id="IPR001753">
    <property type="entry name" value="Enoyl-CoA_hydra/iso"/>
</dbReference>
<proteinExistence type="predicted"/>
<dbReference type="Gene3D" id="3.90.226.10">
    <property type="entry name" value="2-enoyl-CoA Hydratase, Chain A, domain 1"/>
    <property type="match status" value="1"/>
</dbReference>
<dbReference type="Pfam" id="PF00378">
    <property type="entry name" value="ECH_1"/>
    <property type="match status" value="1"/>
</dbReference>
<dbReference type="EMBL" id="WHSB02000003">
    <property type="protein sequence ID" value="MCQ4630146.1"/>
    <property type="molecule type" value="Genomic_DNA"/>
</dbReference>
<dbReference type="PANTHER" id="PTHR11941">
    <property type="entry name" value="ENOYL-COA HYDRATASE-RELATED"/>
    <property type="match status" value="1"/>
</dbReference>
<dbReference type="SUPFAM" id="SSF52096">
    <property type="entry name" value="ClpP/crotonase"/>
    <property type="match status" value="1"/>
</dbReference>